<organism evidence="3 4">
    <name type="scientific">Listeria booriae</name>
    <dbReference type="NCBI Taxonomy" id="1552123"/>
    <lineage>
        <taxon>Bacteria</taxon>
        <taxon>Bacillati</taxon>
        <taxon>Bacillota</taxon>
        <taxon>Bacilli</taxon>
        <taxon>Bacillales</taxon>
        <taxon>Listeriaceae</taxon>
        <taxon>Listeria</taxon>
    </lineage>
</organism>
<evidence type="ECO:0000259" key="2">
    <source>
        <dbReference type="Pfam" id="PF08906"/>
    </source>
</evidence>
<name>A0A099WA89_9LIST</name>
<comment type="caution">
    <text evidence="3">The sequence shown here is derived from an EMBL/GenBank/DDBJ whole genome shotgun (WGS) entry which is preliminary data.</text>
</comment>
<feature type="domain" description="T6SS immunity protein Tdi1 C-terminal" evidence="2">
    <location>
        <begin position="109"/>
        <end position="182"/>
    </location>
</feature>
<protein>
    <recommendedName>
        <fullName evidence="5">DUF1851 domain-containing protein</fullName>
    </recommendedName>
</protein>
<evidence type="ECO:0000313" key="4">
    <source>
        <dbReference type="Proteomes" id="UP000029844"/>
    </source>
</evidence>
<dbReference type="STRING" id="1552123.EP57_04285"/>
<feature type="domain" description="GAD-related" evidence="1">
    <location>
        <begin position="22"/>
        <end position="87"/>
    </location>
</feature>
<reference evidence="3 4" key="1">
    <citation type="submission" date="2014-05" db="EMBL/GenBank/DDBJ databases">
        <title>Novel Listeriaceae from food processing environments.</title>
        <authorList>
            <person name="den Bakker H.C."/>
        </authorList>
    </citation>
    <scope>NUCLEOTIDE SEQUENCE [LARGE SCALE GENOMIC DNA]</scope>
    <source>
        <strain evidence="3 4">FSL A5-0281</strain>
    </source>
</reference>
<sequence length="187" mass="21497">MNQTNIFDDFKTVLAVEENLKIQYADKIPNAMMKLWNELGFGSCMDGYLKIVNPEEYKEILTESCLRSENTIALFATSMGDLILLETEADGDTYVVMVNYRWGKTRVLASNFDYFLRFLEEDEFRYRALEWYPYQGAKEKNGTPAYEECFGYVPLLALGGAEKVDNLKRVKLKEHILLISALVGPVE</sequence>
<dbReference type="InterPro" id="IPR015002">
    <property type="entry name" value="T6SS_Tdi1_C"/>
</dbReference>
<dbReference type="GeneID" id="58716629"/>
<keyword evidence="4" id="KW-1185">Reference proteome</keyword>
<evidence type="ECO:0000259" key="1">
    <source>
        <dbReference type="Pfam" id="PF08887"/>
    </source>
</evidence>
<evidence type="ECO:0000313" key="3">
    <source>
        <dbReference type="EMBL" id="KGL42684.1"/>
    </source>
</evidence>
<dbReference type="AlphaFoldDB" id="A0A099WA89"/>
<dbReference type="EMBL" id="JNFA01000011">
    <property type="protein sequence ID" value="KGL42684.1"/>
    <property type="molecule type" value="Genomic_DNA"/>
</dbReference>
<dbReference type="OrthoDB" id="2216648at2"/>
<dbReference type="Proteomes" id="UP000029844">
    <property type="component" value="Unassembled WGS sequence"/>
</dbReference>
<accession>A0A099WA89</accession>
<dbReference type="Pfam" id="PF08906">
    <property type="entry name" value="T6SS_Tdi1_C"/>
    <property type="match status" value="1"/>
</dbReference>
<gene>
    <name evidence="3" type="ORF">EP57_04285</name>
</gene>
<evidence type="ECO:0008006" key="5">
    <source>
        <dbReference type="Google" id="ProtNLM"/>
    </source>
</evidence>
<dbReference type="Pfam" id="PF08887">
    <property type="entry name" value="GAD-like"/>
    <property type="match status" value="1"/>
</dbReference>
<proteinExistence type="predicted"/>
<dbReference type="InterPro" id="IPR014983">
    <property type="entry name" value="GAD-rel"/>
</dbReference>
<dbReference type="eggNOG" id="COG5620">
    <property type="taxonomic scope" value="Bacteria"/>
</dbReference>
<dbReference type="RefSeq" id="WP_036084480.1">
    <property type="nucleotide sequence ID" value="NZ_CBCSHQ010000001.1"/>
</dbReference>